<organism evidence="2 3">
    <name type="scientific">Puccinia graminis f. sp. tritici (strain CRL 75-36-700-3 / race SCCL)</name>
    <name type="common">Black stem rust fungus</name>
    <dbReference type="NCBI Taxonomy" id="418459"/>
    <lineage>
        <taxon>Eukaryota</taxon>
        <taxon>Fungi</taxon>
        <taxon>Dikarya</taxon>
        <taxon>Basidiomycota</taxon>
        <taxon>Pucciniomycotina</taxon>
        <taxon>Pucciniomycetes</taxon>
        <taxon>Pucciniales</taxon>
        <taxon>Pucciniaceae</taxon>
        <taxon>Puccinia</taxon>
    </lineage>
</organism>
<gene>
    <name evidence="2" type="ORF">PGTG_00477</name>
</gene>
<accession>E3JQV9</accession>
<dbReference type="KEGG" id="pgr:PGTG_00477"/>
<dbReference type="InParanoid" id="E3JQV9"/>
<dbReference type="OMA" id="NDEYHVE"/>
<dbReference type="GeneID" id="10528027"/>
<name>E3JQV9_PUCGT</name>
<evidence type="ECO:0000313" key="3">
    <source>
        <dbReference type="Proteomes" id="UP000008783"/>
    </source>
</evidence>
<dbReference type="RefSeq" id="XP_003307527.1">
    <property type="nucleotide sequence ID" value="XM_003307479.1"/>
</dbReference>
<dbReference type="eggNOG" id="ENOG502SP2I">
    <property type="taxonomic scope" value="Eukaryota"/>
</dbReference>
<feature type="region of interest" description="Disordered" evidence="1">
    <location>
        <begin position="497"/>
        <end position="599"/>
    </location>
</feature>
<dbReference type="EMBL" id="DS178262">
    <property type="protein sequence ID" value="EFP74521.1"/>
    <property type="molecule type" value="Genomic_DNA"/>
</dbReference>
<feature type="compositionally biased region" description="Acidic residues" evidence="1">
    <location>
        <begin position="547"/>
        <end position="576"/>
    </location>
</feature>
<feature type="region of interest" description="Disordered" evidence="1">
    <location>
        <begin position="1"/>
        <end position="34"/>
    </location>
</feature>
<keyword evidence="3" id="KW-1185">Reference proteome</keyword>
<proteinExistence type="predicted"/>
<protein>
    <submittedName>
        <fullName evidence="2">Uncharacterized protein</fullName>
    </submittedName>
</protein>
<feature type="region of interest" description="Disordered" evidence="1">
    <location>
        <begin position="48"/>
        <end position="139"/>
    </location>
</feature>
<dbReference type="AlphaFoldDB" id="E3JQV9"/>
<reference key="1">
    <citation type="submission" date="2007-01" db="EMBL/GenBank/DDBJ databases">
        <title>The Genome Sequence of Puccinia graminis f. sp. tritici Strain CRL 75-36-700-3.</title>
        <authorList>
            <consortium name="The Broad Institute Genome Sequencing Platform"/>
            <person name="Birren B."/>
            <person name="Lander E."/>
            <person name="Galagan J."/>
            <person name="Nusbaum C."/>
            <person name="Devon K."/>
            <person name="Cuomo C."/>
            <person name="Jaffe D."/>
            <person name="Butler J."/>
            <person name="Alvarez P."/>
            <person name="Gnerre S."/>
            <person name="Grabherr M."/>
            <person name="Mauceli E."/>
            <person name="Brockman W."/>
            <person name="Young S."/>
            <person name="LaButti K."/>
            <person name="Sykes S."/>
            <person name="DeCaprio D."/>
            <person name="Crawford M."/>
            <person name="Koehrsen M."/>
            <person name="Engels R."/>
            <person name="Montgomery P."/>
            <person name="Pearson M."/>
            <person name="Howarth C."/>
            <person name="Larson L."/>
            <person name="White J."/>
            <person name="Zeng Q."/>
            <person name="Kodira C."/>
            <person name="Yandava C."/>
            <person name="Alvarado L."/>
            <person name="O'Leary S."/>
            <person name="Szabo L."/>
            <person name="Dean R."/>
            <person name="Schein J."/>
        </authorList>
    </citation>
    <scope>NUCLEOTIDE SEQUENCE</scope>
    <source>
        <strain>CRL 75-36-700-3</strain>
    </source>
</reference>
<reference evidence="3" key="2">
    <citation type="journal article" date="2011" name="Proc. Natl. Acad. Sci. U.S.A.">
        <title>Obligate biotrophy features unraveled by the genomic analysis of rust fungi.</title>
        <authorList>
            <person name="Duplessis S."/>
            <person name="Cuomo C.A."/>
            <person name="Lin Y.-C."/>
            <person name="Aerts A."/>
            <person name="Tisserant E."/>
            <person name="Veneault-Fourrey C."/>
            <person name="Joly D.L."/>
            <person name="Hacquard S."/>
            <person name="Amselem J."/>
            <person name="Cantarel B.L."/>
            <person name="Chiu R."/>
            <person name="Coutinho P.M."/>
            <person name="Feau N."/>
            <person name="Field M."/>
            <person name="Frey P."/>
            <person name="Gelhaye E."/>
            <person name="Goldberg J."/>
            <person name="Grabherr M.G."/>
            <person name="Kodira C.D."/>
            <person name="Kohler A."/>
            <person name="Kuees U."/>
            <person name="Lindquist E.A."/>
            <person name="Lucas S.M."/>
            <person name="Mago R."/>
            <person name="Mauceli E."/>
            <person name="Morin E."/>
            <person name="Murat C."/>
            <person name="Pangilinan J.L."/>
            <person name="Park R."/>
            <person name="Pearson M."/>
            <person name="Quesneville H."/>
            <person name="Rouhier N."/>
            <person name="Sakthikumar S."/>
            <person name="Salamov A.A."/>
            <person name="Schmutz J."/>
            <person name="Selles B."/>
            <person name="Shapiro H."/>
            <person name="Tanguay P."/>
            <person name="Tuskan G.A."/>
            <person name="Henrissat B."/>
            <person name="Van de Peer Y."/>
            <person name="Rouze P."/>
            <person name="Ellis J.G."/>
            <person name="Dodds P.N."/>
            <person name="Schein J.E."/>
            <person name="Zhong S."/>
            <person name="Hamelin R.C."/>
            <person name="Grigoriev I.V."/>
            <person name="Szabo L.J."/>
            <person name="Martin F."/>
        </authorList>
    </citation>
    <scope>NUCLEOTIDE SEQUENCE [LARGE SCALE GENOMIC DNA]</scope>
    <source>
        <strain evidence="3">CRL 75-36-700-3 / race SCCL</strain>
    </source>
</reference>
<feature type="compositionally biased region" description="Acidic residues" evidence="1">
    <location>
        <begin position="497"/>
        <end position="507"/>
    </location>
</feature>
<dbReference type="OrthoDB" id="2506388at2759"/>
<feature type="compositionally biased region" description="Basic and acidic residues" evidence="1">
    <location>
        <begin position="577"/>
        <end position="590"/>
    </location>
</feature>
<feature type="region of interest" description="Disordered" evidence="1">
    <location>
        <begin position="401"/>
        <end position="422"/>
    </location>
</feature>
<dbReference type="HOGENOM" id="CLU_020173_0_0_1"/>
<dbReference type="Proteomes" id="UP000008783">
    <property type="component" value="Unassembled WGS sequence"/>
</dbReference>
<evidence type="ECO:0000313" key="2">
    <source>
        <dbReference type="EMBL" id="EFP74521.1"/>
    </source>
</evidence>
<dbReference type="VEuPathDB" id="FungiDB:PGTG_00477"/>
<sequence>MDPSHNAWASLTPVPLTDHHTQKQRSAPAADSQAALIEKLAHEIETLKTSLNSKKSASKSKGKKSTVPAIPTTDDAGPSSSSAPRAKKKAPVPTAPNRNQRATSAPPEFMGKLKPRKSIPETPVAKPSPKRHPQQMQRGDFPAAFGPTKILWGLLKQDSVPKPPELSTLEGFYRRFRRTEQLEEAVRSRSANRDFSQVLCLRDAQGGRVKFGKSVIHLGSNFVRYAQGIMAQLGLSVWCPNLDEDLASLYNAAHRIAALTTFTELAATPAYAYLKVDPVMAQDMTLLIPAYNHFVHYLQVEKYKKETKEKGKVAQEATNKKVNKNRERLRDERRNFAILNKFPQRYRDILEPIGAHSDDEKVEGKGFYKIKTLPYRSNNANRFFRRLDIVMMKAAEQDPLARSSRRRVRRLPREPQMSSYKAAPKGLPIDFYHPKWFNELVPAQQHSIPDRTRIAFFPNANESLLPKTEKNPDEKMADSTFTKKYWELVVEPYGLLEEESSEEEEVAGETQGGGQDEEGEGIDLTQPSEGSDSEDEYHVEGDAGNLYDEEEEDESSANGDEPEESGEDDDNDDYDEAHEGTVLDGDHTMDDIPEGEEVW</sequence>
<evidence type="ECO:0000256" key="1">
    <source>
        <dbReference type="SAM" id="MobiDB-lite"/>
    </source>
</evidence>